<gene>
    <name evidence="5" type="primary">GYP5_4</name>
    <name evidence="5" type="ORF">A0J61_07310</name>
</gene>
<dbReference type="EMBL" id="LUGH01000486">
    <property type="protein sequence ID" value="OBZ84639.1"/>
    <property type="molecule type" value="Genomic_DNA"/>
</dbReference>
<accession>A0A1C7N7N7</accession>
<dbReference type="Gene3D" id="1.10.472.80">
    <property type="entry name" value="Ypt/Rab-GAP domain of gyp1p, domain 3"/>
    <property type="match status" value="1"/>
</dbReference>
<dbReference type="InterPro" id="IPR050302">
    <property type="entry name" value="Rab_GAP_TBC_domain"/>
</dbReference>
<reference evidence="5 6" key="1">
    <citation type="submission" date="2016-03" db="EMBL/GenBank/DDBJ databases">
        <title>Choanephora cucurbitarum.</title>
        <authorList>
            <person name="Min B."/>
            <person name="Park H."/>
            <person name="Park J.-H."/>
            <person name="Shin H.-D."/>
            <person name="Choi I.-G."/>
        </authorList>
    </citation>
    <scope>NUCLEOTIDE SEQUENCE [LARGE SCALE GENOMIC DNA]</scope>
    <source>
        <strain evidence="5 6">KUS-F28377</strain>
    </source>
</reference>
<dbReference type="Pfam" id="PF23436">
    <property type="entry name" value="RabGap-TBC_2"/>
    <property type="match status" value="1"/>
</dbReference>
<dbReference type="SMART" id="SM00164">
    <property type="entry name" value="TBC"/>
    <property type="match status" value="1"/>
</dbReference>
<dbReference type="STRING" id="101091.A0A1C7N7N7"/>
<feature type="coiled-coil region" evidence="2">
    <location>
        <begin position="437"/>
        <end position="570"/>
    </location>
</feature>
<dbReference type="SUPFAM" id="SSF47923">
    <property type="entry name" value="Ypt/Rab-GAP domain of gyp1p"/>
    <property type="match status" value="2"/>
</dbReference>
<organism evidence="5 6">
    <name type="scientific">Choanephora cucurbitarum</name>
    <dbReference type="NCBI Taxonomy" id="101091"/>
    <lineage>
        <taxon>Eukaryota</taxon>
        <taxon>Fungi</taxon>
        <taxon>Fungi incertae sedis</taxon>
        <taxon>Mucoromycota</taxon>
        <taxon>Mucoromycotina</taxon>
        <taxon>Mucoromycetes</taxon>
        <taxon>Mucorales</taxon>
        <taxon>Mucorineae</taxon>
        <taxon>Choanephoraceae</taxon>
        <taxon>Choanephoroideae</taxon>
        <taxon>Choanephora</taxon>
    </lineage>
</organism>
<evidence type="ECO:0000313" key="5">
    <source>
        <dbReference type="EMBL" id="OBZ84639.1"/>
    </source>
</evidence>
<keyword evidence="6" id="KW-1185">Reference proteome</keyword>
<evidence type="ECO:0000259" key="4">
    <source>
        <dbReference type="PROSITE" id="PS50086"/>
    </source>
</evidence>
<evidence type="ECO:0000313" key="6">
    <source>
        <dbReference type="Proteomes" id="UP000093000"/>
    </source>
</evidence>
<name>A0A1C7N7N7_9FUNG</name>
<feature type="domain" description="Rab-GAP TBC" evidence="4">
    <location>
        <begin position="169"/>
        <end position="356"/>
    </location>
</feature>
<dbReference type="AlphaFoldDB" id="A0A1C7N7N7"/>
<keyword evidence="1" id="KW-0343">GTPase activation</keyword>
<dbReference type="PROSITE" id="PS50086">
    <property type="entry name" value="TBC_RABGAP"/>
    <property type="match status" value="1"/>
</dbReference>
<dbReference type="FunFam" id="1.10.472.80:FF:000027">
    <property type="entry name" value="GTPase activating protein (Evi5)"/>
    <property type="match status" value="1"/>
</dbReference>
<evidence type="ECO:0000256" key="1">
    <source>
        <dbReference type="ARBA" id="ARBA00022468"/>
    </source>
</evidence>
<dbReference type="InterPro" id="IPR000195">
    <property type="entry name" value="Rab-GAP-TBC_dom"/>
</dbReference>
<keyword evidence="2" id="KW-0175">Coiled coil</keyword>
<protein>
    <submittedName>
        <fullName evidence="5">GTPase-activating protein GYP5</fullName>
    </submittedName>
</protein>
<dbReference type="PANTHER" id="PTHR47219">
    <property type="entry name" value="RAB GTPASE-ACTIVATING PROTEIN 1-LIKE"/>
    <property type="match status" value="1"/>
</dbReference>
<proteinExistence type="predicted"/>
<dbReference type="Gene3D" id="1.10.8.270">
    <property type="entry name" value="putative rabgap domain of human tbc1 domain family member 14 like domains"/>
    <property type="match status" value="1"/>
</dbReference>
<dbReference type="InParanoid" id="A0A1C7N7N7"/>
<evidence type="ECO:0000256" key="3">
    <source>
        <dbReference type="SAM" id="MobiDB-lite"/>
    </source>
</evidence>
<dbReference type="GO" id="GO:0005096">
    <property type="term" value="F:GTPase activator activity"/>
    <property type="evidence" value="ECO:0007669"/>
    <property type="project" value="UniProtKB-KW"/>
</dbReference>
<dbReference type="Proteomes" id="UP000093000">
    <property type="component" value="Unassembled WGS sequence"/>
</dbReference>
<sequence length="572" mass="66462">MSSSDNKLNDYDLSVLDEALLYPEKTEYVDHFGFRVQVKSEHDTDSSESEFEDAQSLSSDLKTPKPDETEEEEDDTDWRSSTTADKISVVSMPTSSTTSYYDMLLSKFTRNDTPSKQLQIETYQNLEKLKEESTEDKEIDWEFWTSVVSDFERINRTDHAKLRQQLCVGIPTSLRGLLWRIFSKSEMNSELIENEYRLLLEKTSSHEKLIQRDLSRTFPTLDYFKDKDGEGQAMLFNVIKAYSLFDSQVGYCQGLHFVVGCLLLHMPDEAAFCVLLRLMSQYGLRGHFTPQMETLHERMFQFNQLLALQLPQVHRHLHAQGVLPSMYASQWFMTLFAYRCPLDLVFRVFDLVFVEGPQIMLNFALALMKKNQSTILSLEFESLLDFFSGQIFEVYKDCAYDFVQDAYSFTVSPKQLSKFSKQYRQEAAKEAKLQSMQDAIKKENIVLQDQLKKLRQAYKTLASEHRDVAQQVIDSKLTMASLSSENQQLKHELSAIKQDMGTLSSALHQERQIQFDLLAQKNAQLVDANALLEDRLQEMEVILIEMKLKYAESENDYEQMKQKLHEAQKLMR</sequence>
<comment type="caution">
    <text evidence="5">The sequence shown here is derived from an EMBL/GenBank/DDBJ whole genome shotgun (WGS) entry which is preliminary data.</text>
</comment>
<dbReference type="PANTHER" id="PTHR47219:SF9">
    <property type="entry name" value="GTPASE ACTIVATING PROTEIN AND CENTROSOME-ASSOCIATED, ISOFORM B"/>
    <property type="match status" value="1"/>
</dbReference>
<dbReference type="InterPro" id="IPR035969">
    <property type="entry name" value="Rab-GAP_TBC_sf"/>
</dbReference>
<dbReference type="GO" id="GO:0031267">
    <property type="term" value="F:small GTPase binding"/>
    <property type="evidence" value="ECO:0007669"/>
    <property type="project" value="TreeGrafter"/>
</dbReference>
<feature type="region of interest" description="Disordered" evidence="3">
    <location>
        <begin position="39"/>
        <end position="85"/>
    </location>
</feature>
<dbReference type="FunFam" id="1.10.8.270:FF:000001">
    <property type="entry name" value="TBC1 domain family member 1"/>
    <property type="match status" value="1"/>
</dbReference>
<dbReference type="OrthoDB" id="295078at2759"/>
<evidence type="ECO:0000256" key="2">
    <source>
        <dbReference type="SAM" id="Coils"/>
    </source>
</evidence>